<reference evidence="2 3" key="1">
    <citation type="submission" date="2018-06" db="EMBL/GenBank/DDBJ databases">
        <authorList>
            <consortium name="Pathogen Informatics"/>
            <person name="Doyle S."/>
        </authorList>
    </citation>
    <scope>NUCLEOTIDE SEQUENCE [LARGE SCALE GENOMIC DNA]</scope>
    <source>
        <strain evidence="2 3">NCTC13149</strain>
    </source>
</reference>
<feature type="region of interest" description="Disordered" evidence="1">
    <location>
        <begin position="66"/>
        <end position="100"/>
    </location>
</feature>
<evidence type="ECO:0000256" key="1">
    <source>
        <dbReference type="SAM" id="MobiDB-lite"/>
    </source>
</evidence>
<evidence type="ECO:0000313" key="2">
    <source>
        <dbReference type="EMBL" id="SUB57914.1"/>
    </source>
</evidence>
<dbReference type="AlphaFoldDB" id="A0A379C6Q8"/>
<dbReference type="Proteomes" id="UP000255517">
    <property type="component" value="Unassembled WGS sequence"/>
</dbReference>
<proteinExistence type="predicted"/>
<protein>
    <submittedName>
        <fullName evidence="2">Uncharacterized protein</fullName>
    </submittedName>
</protein>
<dbReference type="EMBL" id="UGSZ01000001">
    <property type="protein sequence ID" value="SUB57914.1"/>
    <property type="molecule type" value="Genomic_DNA"/>
</dbReference>
<organism evidence="2 3">
    <name type="scientific">Peptoniphilus lacrimalis</name>
    <dbReference type="NCBI Taxonomy" id="33031"/>
    <lineage>
        <taxon>Bacteria</taxon>
        <taxon>Bacillati</taxon>
        <taxon>Bacillota</taxon>
        <taxon>Tissierellia</taxon>
        <taxon>Tissierellales</taxon>
        <taxon>Peptoniphilaceae</taxon>
        <taxon>Peptoniphilus</taxon>
    </lineage>
</organism>
<dbReference type="STRING" id="1122949.GCA_000378725_00018"/>
<dbReference type="RefSeq" id="WP_019034113.1">
    <property type="nucleotide sequence ID" value="NZ_UGSZ01000001.1"/>
</dbReference>
<accession>A0A379C6Q8</accession>
<gene>
    <name evidence="2" type="ORF">NCTC13149_01775</name>
</gene>
<name>A0A379C6Q8_9FIRM</name>
<sequence>MLKKFLKLLIVVFLVLILMQIFNITIFIGTKRIDPEYFADKIKSVPYHVIWNKTKEKAIEVKEVFKKDKKDDSESDKSDDKITTTDKSVNENKEKSTKNM</sequence>
<evidence type="ECO:0000313" key="3">
    <source>
        <dbReference type="Proteomes" id="UP000255517"/>
    </source>
</evidence>